<evidence type="ECO:0000256" key="6">
    <source>
        <dbReference type="SAM" id="MobiDB-lite"/>
    </source>
</evidence>
<feature type="region of interest" description="Disordered" evidence="6">
    <location>
        <begin position="31"/>
        <end position="55"/>
    </location>
</feature>
<dbReference type="PANTHER" id="PTHR18842:SF2">
    <property type="entry name" value="INTERLEUKIN-1 RECEPTOR-ASSOCIATED KINASE 1-BINDING PROTEIN 1"/>
    <property type="match status" value="1"/>
</dbReference>
<comment type="similarity">
    <text evidence="3">Belongs to the IRAK1BP1 family.</text>
</comment>
<dbReference type="AlphaFoldDB" id="A0A8T3DQQ3"/>
<dbReference type="EMBL" id="JAERUA010000007">
    <property type="protein sequence ID" value="KAI1897647.1"/>
    <property type="molecule type" value="Genomic_DNA"/>
</dbReference>
<dbReference type="GO" id="GO:0005737">
    <property type="term" value="C:cytoplasm"/>
    <property type="evidence" value="ECO:0007669"/>
    <property type="project" value="UniProtKB-SubCell"/>
</dbReference>
<dbReference type="GO" id="GO:0005634">
    <property type="term" value="C:nucleus"/>
    <property type="evidence" value="ECO:0007669"/>
    <property type="project" value="UniProtKB-SubCell"/>
</dbReference>
<organism evidence="7 8">
    <name type="scientific">Albula goreensis</name>
    <dbReference type="NCBI Taxonomy" id="1534307"/>
    <lineage>
        <taxon>Eukaryota</taxon>
        <taxon>Metazoa</taxon>
        <taxon>Chordata</taxon>
        <taxon>Craniata</taxon>
        <taxon>Vertebrata</taxon>
        <taxon>Euteleostomi</taxon>
        <taxon>Actinopterygii</taxon>
        <taxon>Neopterygii</taxon>
        <taxon>Teleostei</taxon>
        <taxon>Albuliformes</taxon>
        <taxon>Albulidae</taxon>
        <taxon>Albula</taxon>
    </lineage>
</organism>
<reference evidence="7" key="1">
    <citation type="submission" date="2021-01" db="EMBL/GenBank/DDBJ databases">
        <authorList>
            <person name="Zahm M."/>
            <person name="Roques C."/>
            <person name="Cabau C."/>
            <person name="Klopp C."/>
            <person name="Donnadieu C."/>
            <person name="Jouanno E."/>
            <person name="Lampietro C."/>
            <person name="Louis A."/>
            <person name="Herpin A."/>
            <person name="Echchiki A."/>
            <person name="Berthelot C."/>
            <person name="Parey E."/>
            <person name="Roest-Crollius H."/>
            <person name="Braasch I."/>
            <person name="Postlethwait J."/>
            <person name="Bobe J."/>
            <person name="Montfort J."/>
            <person name="Bouchez O."/>
            <person name="Begum T."/>
            <person name="Mejri S."/>
            <person name="Adams A."/>
            <person name="Chen W.-J."/>
            <person name="Guiguen Y."/>
        </authorList>
    </citation>
    <scope>NUCLEOTIDE SEQUENCE</scope>
    <source>
        <tissue evidence="7">Blood</tissue>
    </source>
</reference>
<evidence type="ECO:0000256" key="2">
    <source>
        <dbReference type="ARBA" id="ARBA00004496"/>
    </source>
</evidence>
<keyword evidence="8" id="KW-1185">Reference proteome</keyword>
<comment type="subcellular location">
    <subcellularLocation>
        <location evidence="2">Cytoplasm</location>
    </subcellularLocation>
    <subcellularLocation>
        <location evidence="1">Nucleus</location>
    </subcellularLocation>
</comment>
<keyword evidence="4" id="KW-0963">Cytoplasm</keyword>
<evidence type="ECO:0000313" key="8">
    <source>
        <dbReference type="Proteomes" id="UP000829720"/>
    </source>
</evidence>
<name>A0A8T3DQQ3_9TELE</name>
<dbReference type="Gene3D" id="3.30.110.170">
    <property type="entry name" value="Protein of unknown function (DUF541), domain 1"/>
    <property type="match status" value="1"/>
</dbReference>
<dbReference type="InterPro" id="IPR030312">
    <property type="entry name" value="IRAK1BP1"/>
</dbReference>
<keyword evidence="5" id="KW-0539">Nucleus</keyword>
<evidence type="ECO:0000256" key="3">
    <source>
        <dbReference type="ARBA" id="ARBA00005509"/>
    </source>
</evidence>
<evidence type="ECO:0008006" key="9">
    <source>
        <dbReference type="Google" id="ProtNLM"/>
    </source>
</evidence>
<dbReference type="Gene3D" id="3.30.70.2970">
    <property type="entry name" value="Protein of unknown function (DUF541), domain 2"/>
    <property type="match status" value="1"/>
</dbReference>
<evidence type="ECO:0000256" key="1">
    <source>
        <dbReference type="ARBA" id="ARBA00004123"/>
    </source>
</evidence>
<comment type="caution">
    <text evidence="7">The sequence shown here is derived from an EMBL/GenBank/DDBJ whole genome shotgun (WGS) entry which is preliminary data.</text>
</comment>
<dbReference type="InterPro" id="IPR007497">
    <property type="entry name" value="SIMPL/DUF541"/>
</dbReference>
<dbReference type="Pfam" id="PF04402">
    <property type="entry name" value="SIMPL"/>
    <property type="match status" value="1"/>
</dbReference>
<accession>A0A8T3DQQ3</accession>
<evidence type="ECO:0000256" key="4">
    <source>
        <dbReference type="ARBA" id="ARBA00022490"/>
    </source>
</evidence>
<dbReference type="GO" id="GO:0006955">
    <property type="term" value="P:immune response"/>
    <property type="evidence" value="ECO:0007669"/>
    <property type="project" value="InterPro"/>
</dbReference>
<protein>
    <recommendedName>
        <fullName evidence="9">Interleukin-1 receptor-associated kinase 1-binding protein 1</fullName>
    </recommendedName>
</protein>
<dbReference type="Proteomes" id="UP000829720">
    <property type="component" value="Unassembled WGS sequence"/>
</dbReference>
<sequence>MASSPARVFAALLPTSDSIFRDENERSLVRTLQQPTHEPQASGREVQVTGSSELSCPPDKATLHISVSSSKDSVNDVTNSVSRRLEYILQALRQHEVKEESTTVTKVLRRDDNAYYMEAEVSVVFTDFNKMQSVSNVLVEKLDKTVTVGSPQFSHSTECLNKLRRQACLMAVENACSKARGVCSLLGQAVGRPLLVKEEECREWTSQSEEAAVKSLQLSTQETIRRATVFMSSHVFVSFEIRPKERARKKH</sequence>
<proteinExistence type="inferred from homology"/>
<evidence type="ECO:0000256" key="5">
    <source>
        <dbReference type="ARBA" id="ARBA00023242"/>
    </source>
</evidence>
<dbReference type="PANTHER" id="PTHR18842">
    <property type="entry name" value="INTERLEUKIN-1 RECEPTOR-ASSOCIATED KINASE 1-BINDING PROTEIN 1"/>
    <property type="match status" value="1"/>
</dbReference>
<gene>
    <name evidence="7" type="ORF">AGOR_G00085420</name>
</gene>
<dbReference type="GO" id="GO:0043123">
    <property type="term" value="P:positive regulation of canonical NF-kappaB signal transduction"/>
    <property type="evidence" value="ECO:0007669"/>
    <property type="project" value="InterPro"/>
</dbReference>
<dbReference type="OrthoDB" id="6365554at2759"/>
<evidence type="ECO:0000313" key="7">
    <source>
        <dbReference type="EMBL" id="KAI1897647.1"/>
    </source>
</evidence>